<organism evidence="3 4">
    <name type="scientific">Mycena metata</name>
    <dbReference type="NCBI Taxonomy" id="1033252"/>
    <lineage>
        <taxon>Eukaryota</taxon>
        <taxon>Fungi</taxon>
        <taxon>Dikarya</taxon>
        <taxon>Basidiomycota</taxon>
        <taxon>Agaricomycotina</taxon>
        <taxon>Agaricomycetes</taxon>
        <taxon>Agaricomycetidae</taxon>
        <taxon>Agaricales</taxon>
        <taxon>Marasmiineae</taxon>
        <taxon>Mycenaceae</taxon>
        <taxon>Mycena</taxon>
    </lineage>
</organism>
<protein>
    <recommendedName>
        <fullName evidence="2">F-box domain-containing protein</fullName>
    </recommendedName>
</protein>
<gene>
    <name evidence="3" type="ORF">B0H16DRAFT_1504435</name>
</gene>
<comment type="caution">
    <text evidence="3">The sequence shown here is derived from an EMBL/GenBank/DDBJ whole genome shotgun (WGS) entry which is preliminary data.</text>
</comment>
<evidence type="ECO:0000313" key="3">
    <source>
        <dbReference type="EMBL" id="KAJ7777134.1"/>
    </source>
</evidence>
<feature type="domain" description="F-box" evidence="2">
    <location>
        <begin position="123"/>
        <end position="187"/>
    </location>
</feature>
<evidence type="ECO:0000313" key="4">
    <source>
        <dbReference type="Proteomes" id="UP001215598"/>
    </source>
</evidence>
<dbReference type="CDD" id="cd09917">
    <property type="entry name" value="F-box_SF"/>
    <property type="match status" value="1"/>
</dbReference>
<proteinExistence type="predicted"/>
<name>A0AAD7NVS9_9AGAR</name>
<dbReference type="Proteomes" id="UP001215598">
    <property type="component" value="Unassembled WGS sequence"/>
</dbReference>
<dbReference type="EMBL" id="JARKIB010000008">
    <property type="protein sequence ID" value="KAJ7777134.1"/>
    <property type="molecule type" value="Genomic_DNA"/>
</dbReference>
<evidence type="ECO:0000259" key="2">
    <source>
        <dbReference type="Pfam" id="PF12937"/>
    </source>
</evidence>
<dbReference type="Pfam" id="PF12937">
    <property type="entry name" value="F-box-like"/>
    <property type="match status" value="1"/>
</dbReference>
<evidence type="ECO:0000256" key="1">
    <source>
        <dbReference type="SAM" id="MobiDB-lite"/>
    </source>
</evidence>
<dbReference type="Gene3D" id="1.20.1280.50">
    <property type="match status" value="1"/>
</dbReference>
<dbReference type="InterPro" id="IPR036047">
    <property type="entry name" value="F-box-like_dom_sf"/>
</dbReference>
<sequence>MAGNTEPSYEDALKFSSQLLPKPQETKHLRDSLRANCLFRETTRLRAIVASAPAQLALYRKHIDVLASVDSKRPPDTIPPPPDSSARPGTELAIDKALARLRAEYIMLSEYSAICSSSMAPVRRLPPEILIQVFLPFTPMTREINSKDYRGEIHRLIHHDLLQLAQVCAYWRALAFGTPTFWRSLDLDMMFWSHKMLPLTEAVLERSANSAIQVRIGVPDEVEPDRTLLELIARHSVHWQGALFSMDFKHFTSLAPIRGNLPLLECAHIAGNFDPDSPDLIGLAAAAVKLFSDAPRLTDVTYSGPAKGLEHLPWKQLKRFEYLDLCRFDLSDALSALHYFPPGMQFELRRFWFPAWDAAQALLPPPIESDLTDLTIEFGLHSPGGMREILERLTLRCLSFLELALLNHEHPPIAWDHTIFLRFCARSECGKTLTTLYLMHVAITTDELLESLAELKVLAALVVADHRPSRTRSDPVWLVKDTLFRRLTERAENTQRHLLVPKLAIFGCLSDLRFDEALYLDFVRSRVEVCQSPAQTHFESHVRWYAESARELKPAVLGELQGLSKTKGFVGSIEAANEEEMKTFFY</sequence>
<reference evidence="3" key="1">
    <citation type="submission" date="2023-03" db="EMBL/GenBank/DDBJ databases">
        <title>Massive genome expansion in bonnet fungi (Mycena s.s.) driven by repeated elements and novel gene families across ecological guilds.</title>
        <authorList>
            <consortium name="Lawrence Berkeley National Laboratory"/>
            <person name="Harder C.B."/>
            <person name="Miyauchi S."/>
            <person name="Viragh M."/>
            <person name="Kuo A."/>
            <person name="Thoen E."/>
            <person name="Andreopoulos B."/>
            <person name="Lu D."/>
            <person name="Skrede I."/>
            <person name="Drula E."/>
            <person name="Henrissat B."/>
            <person name="Morin E."/>
            <person name="Kohler A."/>
            <person name="Barry K."/>
            <person name="LaButti K."/>
            <person name="Morin E."/>
            <person name="Salamov A."/>
            <person name="Lipzen A."/>
            <person name="Mereny Z."/>
            <person name="Hegedus B."/>
            <person name="Baldrian P."/>
            <person name="Stursova M."/>
            <person name="Weitz H."/>
            <person name="Taylor A."/>
            <person name="Grigoriev I.V."/>
            <person name="Nagy L.G."/>
            <person name="Martin F."/>
            <person name="Kauserud H."/>
        </authorList>
    </citation>
    <scope>NUCLEOTIDE SEQUENCE</scope>
    <source>
        <strain evidence="3">CBHHK182m</strain>
    </source>
</reference>
<dbReference type="AlphaFoldDB" id="A0AAD7NVS9"/>
<feature type="region of interest" description="Disordered" evidence="1">
    <location>
        <begin position="70"/>
        <end position="89"/>
    </location>
</feature>
<dbReference type="InterPro" id="IPR001810">
    <property type="entry name" value="F-box_dom"/>
</dbReference>
<keyword evidence="4" id="KW-1185">Reference proteome</keyword>
<dbReference type="SUPFAM" id="SSF81383">
    <property type="entry name" value="F-box domain"/>
    <property type="match status" value="1"/>
</dbReference>
<accession>A0AAD7NVS9</accession>